<sequence>MSAPLSLVDVQVIGAELAIRWNDGRESFLRLENLRRNCPCALCQGESSATKTYAPAPKAFSPESFLVRSLQPVGGYALQIVWGDGHATGIYPFSYLLSLAEEPSPG</sequence>
<dbReference type="Gene3D" id="3.30.2020.30">
    <property type="match status" value="1"/>
</dbReference>
<evidence type="ECO:0000313" key="4">
    <source>
        <dbReference type="EMBL" id="VVM05115.1"/>
    </source>
</evidence>
<dbReference type="PANTHER" id="PTHR35303">
    <property type="entry name" value="OS02G0197800 PROTEIN"/>
    <property type="match status" value="1"/>
</dbReference>
<protein>
    <recommendedName>
        <fullName evidence="3">Gamma-butyrobetaine hydroxylase-like N-terminal domain-containing protein</fullName>
    </recommendedName>
</protein>
<evidence type="ECO:0000256" key="2">
    <source>
        <dbReference type="ARBA" id="ARBA00023004"/>
    </source>
</evidence>
<accession>A0A5E6MBI3</accession>
<dbReference type="AlphaFoldDB" id="A0A5E6MBI3"/>
<keyword evidence="5" id="KW-1185">Reference proteome</keyword>
<dbReference type="InterPro" id="IPR038492">
    <property type="entry name" value="GBBH-like_N_sf"/>
</dbReference>
<proteinExistence type="predicted"/>
<evidence type="ECO:0000259" key="3">
    <source>
        <dbReference type="Pfam" id="PF06155"/>
    </source>
</evidence>
<gene>
    <name evidence="4" type="ORF">MAMC_00410</name>
</gene>
<dbReference type="InterPro" id="IPR010376">
    <property type="entry name" value="GBBH-like_N"/>
</dbReference>
<comment type="caution">
    <text evidence="4">The sequence shown here is derived from an EMBL/GenBank/DDBJ whole genome shotgun (WGS) entry which is preliminary data.</text>
</comment>
<dbReference type="RefSeq" id="WP_246189481.1">
    <property type="nucleotide sequence ID" value="NZ_CABFUZ020000081.1"/>
</dbReference>
<feature type="domain" description="Gamma-butyrobetaine hydroxylase-like N-terminal" evidence="3">
    <location>
        <begin position="14"/>
        <end position="96"/>
    </location>
</feature>
<keyword evidence="2" id="KW-0408">Iron</keyword>
<evidence type="ECO:0000256" key="1">
    <source>
        <dbReference type="ARBA" id="ARBA00022723"/>
    </source>
</evidence>
<name>A0A5E6MBI3_9BACT</name>
<evidence type="ECO:0000313" key="5">
    <source>
        <dbReference type="Proteomes" id="UP000381693"/>
    </source>
</evidence>
<dbReference type="Proteomes" id="UP000381693">
    <property type="component" value="Unassembled WGS sequence"/>
</dbReference>
<dbReference type="Pfam" id="PF06155">
    <property type="entry name" value="GBBH-like_N"/>
    <property type="match status" value="1"/>
</dbReference>
<dbReference type="EMBL" id="CABFUZ020000081">
    <property type="protein sequence ID" value="VVM05115.1"/>
    <property type="molecule type" value="Genomic_DNA"/>
</dbReference>
<keyword evidence="1" id="KW-0479">Metal-binding</keyword>
<dbReference type="GO" id="GO:0046872">
    <property type="term" value="F:metal ion binding"/>
    <property type="evidence" value="ECO:0007669"/>
    <property type="project" value="UniProtKB-KW"/>
</dbReference>
<organism evidence="4 5">
    <name type="scientific">Methylacidimicrobium cyclopophantes</name>
    <dbReference type="NCBI Taxonomy" id="1041766"/>
    <lineage>
        <taxon>Bacteria</taxon>
        <taxon>Pseudomonadati</taxon>
        <taxon>Verrucomicrobiota</taxon>
        <taxon>Methylacidimicrobium</taxon>
    </lineage>
</organism>
<reference evidence="4" key="1">
    <citation type="submission" date="2019-09" db="EMBL/GenBank/DDBJ databases">
        <authorList>
            <person name="Cremers G."/>
        </authorList>
    </citation>
    <scope>NUCLEOTIDE SEQUENCE [LARGE SCALE GENOMIC DNA]</scope>
    <source>
        <strain evidence="4">3B</strain>
    </source>
</reference>